<name>A0A8H2XJR6_9AGAM</name>
<comment type="caution">
    <text evidence="1">The sequence shown here is derived from an EMBL/GenBank/DDBJ whole genome shotgun (WGS) entry which is preliminary data.</text>
</comment>
<reference evidence="1" key="1">
    <citation type="submission" date="2021-01" db="EMBL/GenBank/DDBJ databases">
        <authorList>
            <person name="Kaushik A."/>
        </authorList>
    </citation>
    <scope>NUCLEOTIDE SEQUENCE</scope>
    <source>
        <strain evidence="1">Type strain: AG8-Rh-89/</strain>
    </source>
</reference>
<evidence type="ECO:0000313" key="1">
    <source>
        <dbReference type="EMBL" id="CAE6425746.1"/>
    </source>
</evidence>
<gene>
    <name evidence="1" type="ORF">RDB_LOCUS14550</name>
</gene>
<dbReference type="AlphaFoldDB" id="A0A8H2XJR6"/>
<dbReference type="EMBL" id="CAJMWZ010000785">
    <property type="protein sequence ID" value="CAE6425746.1"/>
    <property type="molecule type" value="Genomic_DNA"/>
</dbReference>
<accession>A0A8H2XJR6</accession>
<organism evidence="1 2">
    <name type="scientific">Rhizoctonia solani</name>
    <dbReference type="NCBI Taxonomy" id="456999"/>
    <lineage>
        <taxon>Eukaryota</taxon>
        <taxon>Fungi</taxon>
        <taxon>Dikarya</taxon>
        <taxon>Basidiomycota</taxon>
        <taxon>Agaricomycotina</taxon>
        <taxon>Agaricomycetes</taxon>
        <taxon>Cantharellales</taxon>
        <taxon>Ceratobasidiaceae</taxon>
        <taxon>Rhizoctonia</taxon>
    </lineage>
</organism>
<dbReference type="Proteomes" id="UP000663850">
    <property type="component" value="Unassembled WGS sequence"/>
</dbReference>
<proteinExistence type="predicted"/>
<sequence length="83" mass="9321">MGKSRLVEETGKLFMIPINLQEELPPNIATYPPPDDEVQGYFSYHEAKSNEVLQTEFAISIAVIFNTVAPLAKKTRNRMGQVP</sequence>
<evidence type="ECO:0000313" key="2">
    <source>
        <dbReference type="Proteomes" id="UP000663850"/>
    </source>
</evidence>
<protein>
    <submittedName>
        <fullName evidence="1">Uncharacterized protein</fullName>
    </submittedName>
</protein>